<evidence type="ECO:0000313" key="2">
    <source>
        <dbReference type="EMBL" id="VDM73034.1"/>
    </source>
</evidence>
<dbReference type="AlphaFoldDB" id="A0A3P7J5B0"/>
<keyword evidence="3" id="KW-1185">Reference proteome</keyword>
<feature type="region of interest" description="Disordered" evidence="1">
    <location>
        <begin position="131"/>
        <end position="161"/>
    </location>
</feature>
<organism evidence="2 3">
    <name type="scientific">Strongylus vulgaris</name>
    <name type="common">Blood worm</name>
    <dbReference type="NCBI Taxonomy" id="40348"/>
    <lineage>
        <taxon>Eukaryota</taxon>
        <taxon>Metazoa</taxon>
        <taxon>Ecdysozoa</taxon>
        <taxon>Nematoda</taxon>
        <taxon>Chromadorea</taxon>
        <taxon>Rhabditida</taxon>
        <taxon>Rhabditina</taxon>
        <taxon>Rhabditomorpha</taxon>
        <taxon>Strongyloidea</taxon>
        <taxon>Strongylidae</taxon>
        <taxon>Strongylus</taxon>
    </lineage>
</organism>
<evidence type="ECO:0000256" key="1">
    <source>
        <dbReference type="SAM" id="MobiDB-lite"/>
    </source>
</evidence>
<proteinExistence type="predicted"/>
<evidence type="ECO:0000313" key="3">
    <source>
        <dbReference type="Proteomes" id="UP000270094"/>
    </source>
</evidence>
<feature type="compositionally biased region" description="Polar residues" evidence="1">
    <location>
        <begin position="150"/>
        <end position="161"/>
    </location>
</feature>
<accession>A0A3P7J5B0</accession>
<dbReference type="OrthoDB" id="330499at2759"/>
<sequence length="226" mass="26540">MSNVDRVLVERFRQAKHIPRPKVLPRASLPSLPQTTHMPPLHKLQIPVPQQAEFMRFPTPPRMPPHSPRRLSPATTICLKRVYRTVKQLSTRDHFLEYPLLKKVDNTPKNKPKVRRAKRWIPRWRRKSSVAFEEENGNDEEPKSIRRRQVQLSSNSSKTQIASKLENTETLSDKLKILRDSDSTITEIEVAGGRLNERQMENQPKRFLGFEENREKSNDEELEKIR</sequence>
<feature type="region of interest" description="Disordered" evidence="1">
    <location>
        <begin position="194"/>
        <end position="226"/>
    </location>
</feature>
<dbReference type="Proteomes" id="UP000270094">
    <property type="component" value="Unassembled WGS sequence"/>
</dbReference>
<protein>
    <submittedName>
        <fullName evidence="2">Uncharacterized protein</fullName>
    </submittedName>
</protein>
<dbReference type="EMBL" id="UYYB01028512">
    <property type="protein sequence ID" value="VDM73034.1"/>
    <property type="molecule type" value="Genomic_DNA"/>
</dbReference>
<gene>
    <name evidence="2" type="ORF">SVUK_LOCUS8032</name>
</gene>
<reference evidence="2 3" key="1">
    <citation type="submission" date="2018-11" db="EMBL/GenBank/DDBJ databases">
        <authorList>
            <consortium name="Pathogen Informatics"/>
        </authorList>
    </citation>
    <scope>NUCLEOTIDE SEQUENCE [LARGE SCALE GENOMIC DNA]</scope>
</reference>
<name>A0A3P7J5B0_STRVU</name>
<feature type="non-terminal residue" evidence="2">
    <location>
        <position position="226"/>
    </location>
</feature>
<feature type="compositionally biased region" description="Basic and acidic residues" evidence="1">
    <location>
        <begin position="195"/>
        <end position="226"/>
    </location>
</feature>